<feature type="transmembrane region" description="Helical" evidence="1">
    <location>
        <begin position="206"/>
        <end position="222"/>
    </location>
</feature>
<organism evidence="2">
    <name type="scientific">marine sediment metagenome</name>
    <dbReference type="NCBI Taxonomy" id="412755"/>
    <lineage>
        <taxon>unclassified sequences</taxon>
        <taxon>metagenomes</taxon>
        <taxon>ecological metagenomes</taxon>
    </lineage>
</organism>
<dbReference type="AlphaFoldDB" id="A0A0F9CMC7"/>
<protein>
    <submittedName>
        <fullName evidence="2">Uncharacterized protein</fullName>
    </submittedName>
</protein>
<feature type="transmembrane region" description="Helical" evidence="1">
    <location>
        <begin position="265"/>
        <end position="288"/>
    </location>
</feature>
<feature type="transmembrane region" description="Helical" evidence="1">
    <location>
        <begin position="113"/>
        <end position="130"/>
    </location>
</feature>
<proteinExistence type="predicted"/>
<evidence type="ECO:0000313" key="2">
    <source>
        <dbReference type="EMBL" id="KKK97811.1"/>
    </source>
</evidence>
<feature type="transmembrane region" description="Helical" evidence="1">
    <location>
        <begin position="137"/>
        <end position="157"/>
    </location>
</feature>
<feature type="transmembrane region" description="Helical" evidence="1">
    <location>
        <begin position="177"/>
        <end position="199"/>
    </location>
</feature>
<keyword evidence="1" id="KW-0812">Transmembrane</keyword>
<reference evidence="2" key="1">
    <citation type="journal article" date="2015" name="Nature">
        <title>Complex archaea that bridge the gap between prokaryotes and eukaryotes.</title>
        <authorList>
            <person name="Spang A."/>
            <person name="Saw J.H."/>
            <person name="Jorgensen S.L."/>
            <person name="Zaremba-Niedzwiedzka K."/>
            <person name="Martijn J."/>
            <person name="Lind A.E."/>
            <person name="van Eijk R."/>
            <person name="Schleper C."/>
            <person name="Guy L."/>
            <person name="Ettema T.J."/>
        </authorList>
    </citation>
    <scope>NUCLEOTIDE SEQUENCE</scope>
</reference>
<keyword evidence="1" id="KW-1133">Transmembrane helix</keyword>
<keyword evidence="1" id="KW-0472">Membrane</keyword>
<evidence type="ECO:0000256" key="1">
    <source>
        <dbReference type="SAM" id="Phobius"/>
    </source>
</evidence>
<accession>A0A0F9CMC7</accession>
<comment type="caution">
    <text evidence="2">The sequence shown here is derived from an EMBL/GenBank/DDBJ whole genome shotgun (WGS) entry which is preliminary data.</text>
</comment>
<gene>
    <name evidence="2" type="ORF">LCGC14_2649020</name>
</gene>
<dbReference type="EMBL" id="LAZR01045882">
    <property type="protein sequence ID" value="KKK97811.1"/>
    <property type="molecule type" value="Genomic_DNA"/>
</dbReference>
<feature type="transmembrane region" description="Helical" evidence="1">
    <location>
        <begin position="234"/>
        <end position="253"/>
    </location>
</feature>
<sequence length="426" mass="47271">LVAVALLITNSSLAFLRYFDEFGNDVPEAISNLWDHNRYLAIGPYETGEDIAIYWTLNVFLTQSHIIVAIALSLFVAYGLIQPLRGGEPLWTHRALALGVMAGLSFWMNGPVYVAAMVFYVALFLVFGRVRESISFLVPAALIALPQVIWLSGGLAAEGNIRIHIGYLVDPLTVDHFITYWWLNLGLALPLMVLAAIWGSKTDRKLMLAVMAIFLFGNFVQLGRDLGGHNHKVFNTWEIMMNLFVAFAFVRLWSLKVRHFSMRYIAVAVAPVVLFFLVLSGIIDFMVIKNDPRFIVFGPRESTIDWIKDNTDTDAVFLTAPQLYVQPSMAGRRLFLGFTQFAEGAGYEVGPRIETASAIYDASRKQEACELLLANEIDFIEVGPLELDGSMAVNESLFAGEFEAAFAADTSEGPVALYDVGESCLP</sequence>
<name>A0A0F9CMC7_9ZZZZ</name>
<feature type="transmembrane region" description="Helical" evidence="1">
    <location>
        <begin position="52"/>
        <end position="78"/>
    </location>
</feature>
<feature type="non-terminal residue" evidence="2">
    <location>
        <position position="1"/>
    </location>
</feature>